<keyword evidence="4 7" id="KW-0812">Transmembrane</keyword>
<evidence type="ECO:0000256" key="5">
    <source>
        <dbReference type="ARBA" id="ARBA00022989"/>
    </source>
</evidence>
<name>A0A6J6GMG1_9ZZZZ</name>
<evidence type="ECO:0000256" key="4">
    <source>
        <dbReference type="ARBA" id="ARBA00022692"/>
    </source>
</evidence>
<dbReference type="InterPro" id="IPR052017">
    <property type="entry name" value="TSUP"/>
</dbReference>
<evidence type="ECO:0000256" key="7">
    <source>
        <dbReference type="SAM" id="Phobius"/>
    </source>
</evidence>
<gene>
    <name evidence="8" type="ORF">UFOPK1827_00705</name>
</gene>
<evidence type="ECO:0000313" key="8">
    <source>
        <dbReference type="EMBL" id="CAB4602406.1"/>
    </source>
</evidence>
<dbReference type="InterPro" id="IPR002781">
    <property type="entry name" value="TM_pro_TauE-like"/>
</dbReference>
<feature type="transmembrane region" description="Helical" evidence="7">
    <location>
        <begin position="239"/>
        <end position="259"/>
    </location>
</feature>
<feature type="transmembrane region" description="Helical" evidence="7">
    <location>
        <begin position="105"/>
        <end position="124"/>
    </location>
</feature>
<accession>A0A6J6GMG1</accession>
<feature type="transmembrane region" description="Helical" evidence="7">
    <location>
        <begin position="212"/>
        <end position="232"/>
    </location>
</feature>
<feature type="transmembrane region" description="Helical" evidence="7">
    <location>
        <begin position="144"/>
        <end position="173"/>
    </location>
</feature>
<dbReference type="PANTHER" id="PTHR30269:SF0">
    <property type="entry name" value="MEMBRANE TRANSPORTER PROTEIN YFCA-RELATED"/>
    <property type="match status" value="1"/>
</dbReference>
<feature type="transmembrane region" description="Helical" evidence="7">
    <location>
        <begin position="80"/>
        <end position="98"/>
    </location>
</feature>
<dbReference type="Pfam" id="PF01925">
    <property type="entry name" value="TauE"/>
    <property type="match status" value="1"/>
</dbReference>
<proteinExistence type="predicted"/>
<protein>
    <submittedName>
        <fullName evidence="8">Unannotated protein</fullName>
    </submittedName>
</protein>
<keyword evidence="3" id="KW-1003">Cell membrane</keyword>
<evidence type="ECO:0000256" key="1">
    <source>
        <dbReference type="ARBA" id="ARBA00004651"/>
    </source>
</evidence>
<dbReference type="EMBL" id="CAEZUO010000024">
    <property type="protein sequence ID" value="CAB4602406.1"/>
    <property type="molecule type" value="Genomic_DNA"/>
</dbReference>
<evidence type="ECO:0000256" key="6">
    <source>
        <dbReference type="ARBA" id="ARBA00023136"/>
    </source>
</evidence>
<comment type="subcellular location">
    <subcellularLocation>
        <location evidence="1">Cell membrane</location>
        <topology evidence="1">Multi-pass membrane protein</topology>
    </subcellularLocation>
</comment>
<dbReference type="AlphaFoldDB" id="A0A6J6GMG1"/>
<reference evidence="8" key="1">
    <citation type="submission" date="2020-05" db="EMBL/GenBank/DDBJ databases">
        <authorList>
            <person name="Chiriac C."/>
            <person name="Salcher M."/>
            <person name="Ghai R."/>
            <person name="Kavagutti S V."/>
        </authorList>
    </citation>
    <scope>NUCLEOTIDE SEQUENCE</scope>
</reference>
<keyword evidence="2" id="KW-0813">Transport</keyword>
<dbReference type="GO" id="GO:0005886">
    <property type="term" value="C:plasma membrane"/>
    <property type="evidence" value="ECO:0007669"/>
    <property type="project" value="UniProtKB-SubCell"/>
</dbReference>
<evidence type="ECO:0000256" key="3">
    <source>
        <dbReference type="ARBA" id="ARBA00022475"/>
    </source>
</evidence>
<keyword evidence="6 7" id="KW-0472">Membrane</keyword>
<keyword evidence="5 7" id="KW-1133">Transmembrane helix</keyword>
<evidence type="ECO:0000256" key="2">
    <source>
        <dbReference type="ARBA" id="ARBA00022448"/>
    </source>
</evidence>
<sequence length="260" mass="27051">MDHLSAGGIILLAISALLAGGINAVAGGGTLLTFPALIAAGLSPVSANVTNTVALVPGYLGGIAGYRNELDGQQVRIRRLLPFAFAGSVVGAVLLLTTSERIFKLLVPILVFVAALLLLLQPVIQRRLSSATTESGESKKEDHQLATIIGVFLAAIYGGYFGGVLGVILLAVLGITMSDHLQKLNALKSVLQFAINIVAVVIFALWGPVQWWTVLLMAPLSLIGGWIGARVARGLKPSVLRAIIGTYGMVCAAVLAIALR</sequence>
<dbReference type="PANTHER" id="PTHR30269">
    <property type="entry name" value="TRANSMEMBRANE PROTEIN YFCA"/>
    <property type="match status" value="1"/>
</dbReference>
<organism evidence="8">
    <name type="scientific">freshwater metagenome</name>
    <dbReference type="NCBI Taxonomy" id="449393"/>
    <lineage>
        <taxon>unclassified sequences</taxon>
        <taxon>metagenomes</taxon>
        <taxon>ecological metagenomes</taxon>
    </lineage>
</organism>
<feature type="transmembrane region" description="Helical" evidence="7">
    <location>
        <begin position="185"/>
        <end position="206"/>
    </location>
</feature>